<name>A0AA38KCH2_9AGAR</name>
<evidence type="ECO:0000313" key="2">
    <source>
        <dbReference type="EMBL" id="KAJ3781723.1"/>
    </source>
</evidence>
<protein>
    <submittedName>
        <fullName evidence="2">Uncharacterized protein</fullName>
    </submittedName>
</protein>
<evidence type="ECO:0000256" key="1">
    <source>
        <dbReference type="SAM" id="MobiDB-lite"/>
    </source>
</evidence>
<reference evidence="2" key="1">
    <citation type="submission" date="2022-08" db="EMBL/GenBank/DDBJ databases">
        <authorList>
            <consortium name="DOE Joint Genome Institute"/>
            <person name="Min B."/>
            <person name="Riley R."/>
            <person name="Sierra-Patev S."/>
            <person name="Naranjo-Ortiz M."/>
            <person name="Looney B."/>
            <person name="Konkel Z."/>
            <person name="Slot J.C."/>
            <person name="Sakamoto Y."/>
            <person name="Steenwyk J.L."/>
            <person name="Rokas A."/>
            <person name="Carro J."/>
            <person name="Camarero S."/>
            <person name="Ferreira P."/>
            <person name="Molpeceres G."/>
            <person name="Ruiz-Duenas F.J."/>
            <person name="Serrano A."/>
            <person name="Henrissat B."/>
            <person name="Drula E."/>
            <person name="Hughes K.W."/>
            <person name="Mata J.L."/>
            <person name="Ishikawa N.K."/>
            <person name="Vargas-Isla R."/>
            <person name="Ushijima S."/>
            <person name="Smith C.A."/>
            <person name="Ahrendt S."/>
            <person name="Andreopoulos W."/>
            <person name="He G."/>
            <person name="Labutti K."/>
            <person name="Lipzen A."/>
            <person name="Ng V."/>
            <person name="Sandor L."/>
            <person name="Barry K."/>
            <person name="Martinez A.T."/>
            <person name="Xiao Y."/>
            <person name="Gibbons J.G."/>
            <person name="Terashima K."/>
            <person name="Hibbett D.S."/>
            <person name="Grigoriev I.V."/>
        </authorList>
    </citation>
    <scope>NUCLEOTIDE SEQUENCE</scope>
    <source>
        <strain evidence="2">TFB10291</strain>
    </source>
</reference>
<accession>A0AA38KCH2</accession>
<gene>
    <name evidence="2" type="ORF">GGU10DRAFT_390406</name>
</gene>
<evidence type="ECO:0000313" key="3">
    <source>
        <dbReference type="Proteomes" id="UP001163798"/>
    </source>
</evidence>
<feature type="compositionally biased region" description="Basic and acidic residues" evidence="1">
    <location>
        <begin position="122"/>
        <end position="147"/>
    </location>
</feature>
<dbReference type="EMBL" id="MU793530">
    <property type="protein sequence ID" value="KAJ3781723.1"/>
    <property type="molecule type" value="Genomic_DNA"/>
</dbReference>
<feature type="compositionally biased region" description="Polar residues" evidence="1">
    <location>
        <begin position="63"/>
        <end position="79"/>
    </location>
</feature>
<feature type="region of interest" description="Disordered" evidence="1">
    <location>
        <begin position="57"/>
        <end position="147"/>
    </location>
</feature>
<dbReference type="AlphaFoldDB" id="A0AA38KCH2"/>
<dbReference type="Proteomes" id="UP001163798">
    <property type="component" value="Unassembled WGS sequence"/>
</dbReference>
<sequence>MSALLEAPEISMSLLLPHTCTALLVSSDFATQITLPNEITADIIRLQGEENIKSRKEFEEATSKTQSVMPREVQSSPPQSRGGDAFSPQREPSNHLHSSRQPPGPRISPQDALKKIGSYSKGIDEYSHLQGEDRANNDHDSPAPAKD</sequence>
<comment type="caution">
    <text evidence="2">The sequence shown here is derived from an EMBL/GenBank/DDBJ whole genome shotgun (WGS) entry which is preliminary data.</text>
</comment>
<proteinExistence type="predicted"/>
<organism evidence="2 3">
    <name type="scientific">Lentinula aff. detonsa</name>
    <dbReference type="NCBI Taxonomy" id="2804958"/>
    <lineage>
        <taxon>Eukaryota</taxon>
        <taxon>Fungi</taxon>
        <taxon>Dikarya</taxon>
        <taxon>Basidiomycota</taxon>
        <taxon>Agaricomycotina</taxon>
        <taxon>Agaricomycetes</taxon>
        <taxon>Agaricomycetidae</taxon>
        <taxon>Agaricales</taxon>
        <taxon>Marasmiineae</taxon>
        <taxon>Omphalotaceae</taxon>
        <taxon>Lentinula</taxon>
    </lineage>
</organism>
<keyword evidence="3" id="KW-1185">Reference proteome</keyword>